<evidence type="ECO:0000313" key="3">
    <source>
        <dbReference type="Proteomes" id="UP000633365"/>
    </source>
</evidence>
<name>A0A934WRT3_9FIRM</name>
<keyword evidence="1" id="KW-0472">Membrane</keyword>
<proteinExistence type="predicted"/>
<dbReference type="Pfam" id="PF20040">
    <property type="entry name" value="DUF6442"/>
    <property type="match status" value="1"/>
</dbReference>
<feature type="transmembrane region" description="Helical" evidence="1">
    <location>
        <begin position="83"/>
        <end position="102"/>
    </location>
</feature>
<reference evidence="2" key="1">
    <citation type="submission" date="2021-01" db="EMBL/GenBank/DDBJ databases">
        <title>Genome public.</title>
        <authorList>
            <person name="Liu C."/>
            <person name="Sun Q."/>
        </authorList>
    </citation>
    <scope>NUCLEOTIDE SEQUENCE</scope>
    <source>
        <strain evidence="2">M6</strain>
    </source>
</reference>
<evidence type="ECO:0000256" key="1">
    <source>
        <dbReference type="SAM" id="Phobius"/>
    </source>
</evidence>
<accession>A0A934WRT3</accession>
<dbReference type="InterPro" id="IPR045620">
    <property type="entry name" value="DUF6442"/>
</dbReference>
<keyword evidence="3" id="KW-1185">Reference proteome</keyword>
<dbReference type="Proteomes" id="UP000633365">
    <property type="component" value="Unassembled WGS sequence"/>
</dbReference>
<protein>
    <submittedName>
        <fullName evidence="2">Uncharacterized protein</fullName>
    </submittedName>
</protein>
<dbReference type="RefSeq" id="WP_201427597.1">
    <property type="nucleotide sequence ID" value="NZ_JAEQMG010000083.1"/>
</dbReference>
<comment type="caution">
    <text evidence="2">The sequence shown here is derived from an EMBL/GenBank/DDBJ whole genome shotgun (WGS) entry which is preliminary data.</text>
</comment>
<feature type="transmembrane region" description="Helical" evidence="1">
    <location>
        <begin position="30"/>
        <end position="54"/>
    </location>
</feature>
<keyword evidence="1" id="KW-1133">Transmembrane helix</keyword>
<keyword evidence="1" id="KW-0812">Transmembrane</keyword>
<sequence length="109" mass="12433">MNRDDILKKAQAENSGKDYADIEAQKSGTYAAYFIAVILVILVDTVNGFVLGYVNRGMDFVLFTMAFVAFLTKYIKLRKRHELFVTIFWGALALMMLALWILQLCKVMP</sequence>
<gene>
    <name evidence="2" type="ORF">JKK62_08840</name>
</gene>
<evidence type="ECO:0000313" key="2">
    <source>
        <dbReference type="EMBL" id="MBK6088752.1"/>
    </source>
</evidence>
<feature type="transmembrane region" description="Helical" evidence="1">
    <location>
        <begin position="60"/>
        <end position="76"/>
    </location>
</feature>
<dbReference type="EMBL" id="JAEQMG010000083">
    <property type="protein sequence ID" value="MBK6088752.1"/>
    <property type="molecule type" value="Genomic_DNA"/>
</dbReference>
<dbReference type="AlphaFoldDB" id="A0A934WRT3"/>
<organism evidence="2 3">
    <name type="scientific">Ruminococcus difficilis</name>
    <dbReference type="NCBI Taxonomy" id="2763069"/>
    <lineage>
        <taxon>Bacteria</taxon>
        <taxon>Bacillati</taxon>
        <taxon>Bacillota</taxon>
        <taxon>Clostridia</taxon>
        <taxon>Eubacteriales</taxon>
        <taxon>Oscillospiraceae</taxon>
        <taxon>Ruminococcus</taxon>
    </lineage>
</organism>